<evidence type="ECO:0000313" key="2">
    <source>
        <dbReference type="EMBL" id="PMR78520.1"/>
    </source>
</evidence>
<keyword evidence="1" id="KW-1133">Transmembrane helix</keyword>
<feature type="transmembrane region" description="Helical" evidence="1">
    <location>
        <begin position="43"/>
        <end position="61"/>
    </location>
</feature>
<keyword evidence="3" id="KW-1185">Reference proteome</keyword>
<reference evidence="2 3" key="1">
    <citation type="submission" date="2018-01" db="EMBL/GenBank/DDBJ databases">
        <title>Halomonas endophytica sp. nov., isolated from storage liquid in the stems of Populus euphratica.</title>
        <authorList>
            <person name="Chen C."/>
        </authorList>
    </citation>
    <scope>NUCLEOTIDE SEQUENCE [LARGE SCALE GENOMIC DNA]</scope>
    <source>
        <strain evidence="2 3">BZ-SZ-XJ27</strain>
    </source>
</reference>
<gene>
    <name evidence="2" type="ORF">C1H70_17410</name>
</gene>
<sequence length="136" mass="14552">MDDLLMNEVKFLLAALMFVALVTGIGALIDDWMYPVRVVQSGNHEPLFILLGLVLGFTMRTKSDEDSISALICAIGMALFALLVGGVETTGAGSAPVGFVLATAFFTCMLGTVIFLLRALRARVRHEKADGSSNDQ</sequence>
<keyword evidence="1" id="KW-0472">Membrane</keyword>
<dbReference type="Proteomes" id="UP000235547">
    <property type="component" value="Unassembled WGS sequence"/>
</dbReference>
<proteinExistence type="predicted"/>
<organism evidence="2 3">
    <name type="scientific">Halomonas urumqiensis</name>
    <dbReference type="NCBI Taxonomy" id="1684789"/>
    <lineage>
        <taxon>Bacteria</taxon>
        <taxon>Pseudomonadati</taxon>
        <taxon>Pseudomonadota</taxon>
        <taxon>Gammaproteobacteria</taxon>
        <taxon>Oceanospirillales</taxon>
        <taxon>Halomonadaceae</taxon>
        <taxon>Halomonas</taxon>
    </lineage>
</organism>
<evidence type="ECO:0000313" key="3">
    <source>
        <dbReference type="Proteomes" id="UP000235547"/>
    </source>
</evidence>
<feature type="transmembrane region" description="Helical" evidence="1">
    <location>
        <begin position="68"/>
        <end position="87"/>
    </location>
</feature>
<keyword evidence="1" id="KW-0812">Transmembrane</keyword>
<evidence type="ECO:0000256" key="1">
    <source>
        <dbReference type="SAM" id="Phobius"/>
    </source>
</evidence>
<protein>
    <submittedName>
        <fullName evidence="2">Uncharacterized protein</fullName>
    </submittedName>
</protein>
<name>A0A2N7UDM7_9GAMM</name>
<comment type="caution">
    <text evidence="2">The sequence shown here is derived from an EMBL/GenBank/DDBJ whole genome shotgun (WGS) entry which is preliminary data.</text>
</comment>
<dbReference type="EMBL" id="PNRG01000033">
    <property type="protein sequence ID" value="PMR78520.1"/>
    <property type="molecule type" value="Genomic_DNA"/>
</dbReference>
<dbReference type="AlphaFoldDB" id="A0A2N7UDM7"/>
<accession>A0A2N7UDM7</accession>
<feature type="transmembrane region" description="Helical" evidence="1">
    <location>
        <begin position="99"/>
        <end position="120"/>
    </location>
</feature>